<protein>
    <submittedName>
        <fullName evidence="1">Uncharacterized protein</fullName>
    </submittedName>
</protein>
<comment type="caution">
    <text evidence="1">The sequence shown here is derived from an EMBL/GenBank/DDBJ whole genome shotgun (WGS) entry which is preliminary data.</text>
</comment>
<dbReference type="AlphaFoldDB" id="A0AAE1BHL5"/>
<name>A0AAE1BHL5_PETCI</name>
<reference evidence="1" key="1">
    <citation type="submission" date="2023-10" db="EMBL/GenBank/DDBJ databases">
        <title>Genome assemblies of two species of porcelain crab, Petrolisthes cinctipes and Petrolisthes manimaculis (Anomura: Porcellanidae).</title>
        <authorList>
            <person name="Angst P."/>
        </authorList>
    </citation>
    <scope>NUCLEOTIDE SEQUENCE</scope>
    <source>
        <strain evidence="1">PB745_01</strain>
        <tissue evidence="1">Gill</tissue>
    </source>
</reference>
<sequence length="98" mass="11076">MALRCWRRHGPSVVQGAFEVHTTPLLSTLARERREGAVVREGWCGWCQRKREWLVGVRESESGWLVSEGAKGRRRSEGGMVLLVSEEARVVGWCQGEP</sequence>
<accession>A0AAE1BHL5</accession>
<evidence type="ECO:0000313" key="2">
    <source>
        <dbReference type="Proteomes" id="UP001286313"/>
    </source>
</evidence>
<keyword evidence="2" id="KW-1185">Reference proteome</keyword>
<evidence type="ECO:0000313" key="1">
    <source>
        <dbReference type="EMBL" id="KAK3849214.1"/>
    </source>
</evidence>
<dbReference type="EMBL" id="JAWQEG010009064">
    <property type="protein sequence ID" value="KAK3849214.1"/>
    <property type="molecule type" value="Genomic_DNA"/>
</dbReference>
<proteinExistence type="predicted"/>
<dbReference type="Proteomes" id="UP001286313">
    <property type="component" value="Unassembled WGS sequence"/>
</dbReference>
<gene>
    <name evidence="1" type="ORF">Pcinc_044019</name>
</gene>
<organism evidence="1 2">
    <name type="scientific">Petrolisthes cinctipes</name>
    <name type="common">Flat porcelain crab</name>
    <dbReference type="NCBI Taxonomy" id="88211"/>
    <lineage>
        <taxon>Eukaryota</taxon>
        <taxon>Metazoa</taxon>
        <taxon>Ecdysozoa</taxon>
        <taxon>Arthropoda</taxon>
        <taxon>Crustacea</taxon>
        <taxon>Multicrustacea</taxon>
        <taxon>Malacostraca</taxon>
        <taxon>Eumalacostraca</taxon>
        <taxon>Eucarida</taxon>
        <taxon>Decapoda</taxon>
        <taxon>Pleocyemata</taxon>
        <taxon>Anomura</taxon>
        <taxon>Galatheoidea</taxon>
        <taxon>Porcellanidae</taxon>
        <taxon>Petrolisthes</taxon>
    </lineage>
</organism>